<protein>
    <submittedName>
        <fullName evidence="1">HAD family hydrolase</fullName>
    </submittedName>
</protein>
<dbReference type="InterPro" id="IPR006357">
    <property type="entry name" value="HAD-SF_hydro_IIA"/>
</dbReference>
<name>A0A323TIV9_9BACI</name>
<keyword evidence="2" id="KW-1185">Reference proteome</keyword>
<comment type="caution">
    <text evidence="1">The sequence shown here is derived from an EMBL/GenBank/DDBJ whole genome shotgun (WGS) entry which is preliminary data.</text>
</comment>
<dbReference type="NCBIfam" id="TIGR01460">
    <property type="entry name" value="HAD-SF-IIA"/>
    <property type="match status" value="1"/>
</dbReference>
<dbReference type="OrthoDB" id="9810449at2"/>
<dbReference type="Pfam" id="PF13242">
    <property type="entry name" value="Hydrolase_like"/>
    <property type="match status" value="1"/>
</dbReference>
<reference evidence="1 2" key="1">
    <citation type="submission" date="2017-10" db="EMBL/GenBank/DDBJ databases">
        <title>Bacillus sp. nov., a halophilic bacterium isolated from a Keqin Lake.</title>
        <authorList>
            <person name="Wang H."/>
        </authorList>
    </citation>
    <scope>NUCLEOTIDE SEQUENCE [LARGE SCALE GENOMIC DNA]</scope>
    <source>
        <strain evidence="1 2">KQ-12</strain>
    </source>
</reference>
<dbReference type="RefSeq" id="WP_110610163.1">
    <property type="nucleotide sequence ID" value="NZ_PDOD01000003.1"/>
</dbReference>
<keyword evidence="1" id="KW-0378">Hydrolase</keyword>
<dbReference type="EMBL" id="PDOD01000003">
    <property type="protein sequence ID" value="PYZ92613.1"/>
    <property type="molecule type" value="Genomic_DNA"/>
</dbReference>
<dbReference type="Gene3D" id="3.40.50.1000">
    <property type="entry name" value="HAD superfamily/HAD-like"/>
    <property type="match status" value="2"/>
</dbReference>
<proteinExistence type="predicted"/>
<dbReference type="InterPro" id="IPR036412">
    <property type="entry name" value="HAD-like_sf"/>
</dbReference>
<organism evidence="1 2">
    <name type="scientific">Salipaludibacillus keqinensis</name>
    <dbReference type="NCBI Taxonomy" id="2045207"/>
    <lineage>
        <taxon>Bacteria</taxon>
        <taxon>Bacillati</taxon>
        <taxon>Bacillota</taxon>
        <taxon>Bacilli</taxon>
        <taxon>Bacillales</taxon>
        <taxon>Bacillaceae</taxon>
    </lineage>
</organism>
<dbReference type="PANTHER" id="PTHR19288">
    <property type="entry name" value="4-NITROPHENYLPHOSPHATASE-RELATED"/>
    <property type="match status" value="1"/>
</dbReference>
<dbReference type="InterPro" id="IPR023214">
    <property type="entry name" value="HAD_sf"/>
</dbReference>
<evidence type="ECO:0000313" key="1">
    <source>
        <dbReference type="EMBL" id="PYZ92613.1"/>
    </source>
</evidence>
<dbReference type="Proteomes" id="UP000248214">
    <property type="component" value="Unassembled WGS sequence"/>
</dbReference>
<accession>A0A323TIV9</accession>
<dbReference type="GO" id="GO:0016791">
    <property type="term" value="F:phosphatase activity"/>
    <property type="evidence" value="ECO:0007669"/>
    <property type="project" value="TreeGrafter"/>
</dbReference>
<evidence type="ECO:0000313" key="2">
    <source>
        <dbReference type="Proteomes" id="UP000248214"/>
    </source>
</evidence>
<dbReference type="PANTHER" id="PTHR19288:SF46">
    <property type="entry name" value="HALOACID DEHALOGENASE-LIKE HYDROLASE DOMAIN-CONTAINING PROTEIN 2"/>
    <property type="match status" value="1"/>
</dbReference>
<dbReference type="SUPFAM" id="SSF56784">
    <property type="entry name" value="HAD-like"/>
    <property type="match status" value="1"/>
</dbReference>
<dbReference type="GO" id="GO:0005737">
    <property type="term" value="C:cytoplasm"/>
    <property type="evidence" value="ECO:0007669"/>
    <property type="project" value="TreeGrafter"/>
</dbReference>
<dbReference type="Pfam" id="PF13344">
    <property type="entry name" value="Hydrolase_6"/>
    <property type="match status" value="1"/>
</dbReference>
<dbReference type="AlphaFoldDB" id="A0A323TIV9"/>
<gene>
    <name evidence="1" type="ORF">CR194_13155</name>
</gene>
<sequence>MSSIKGFIIDLDGTVYLQDSPIPGAIEAINRLYEQGHKICFLTNNPTRENKFYYQKLKNMGLHVSLNDVLSATYITTLFFQQIMEEKDRLWVEGEPALRRELQKAGLAMASSPLTSTMAVLGGGPSFTFNHLNNLYQAYLKGAKMYATNSDLTCPLENEKVPDTGAWIAALESLMGENSFVEVIGKPSSNTAKTVLRHLNLSPEDCYVVGDRLDTDILLAQQNGMKSVLVLTGVTSLEDLKNHSGAQPNYVLKSLPELTIIE</sequence>